<accession>A0A166VSA1</accession>
<keyword evidence="1" id="KW-0418">Kinase</keyword>
<proteinExistence type="predicted"/>
<evidence type="ECO:0000313" key="1">
    <source>
        <dbReference type="EMBL" id="OAA33979.1"/>
    </source>
</evidence>
<name>A0A166VSA1_METRR</name>
<keyword evidence="1" id="KW-0808">Transferase</keyword>
<dbReference type="OrthoDB" id="5979581at2759"/>
<protein>
    <submittedName>
        <fullName evidence="1">Protein kinase domain containing protein</fullName>
    </submittedName>
</protein>
<dbReference type="InterPro" id="IPR011009">
    <property type="entry name" value="Kinase-like_dom_sf"/>
</dbReference>
<evidence type="ECO:0000313" key="2">
    <source>
        <dbReference type="Proteomes" id="UP000243498"/>
    </source>
</evidence>
<gene>
    <name evidence="1" type="ORF">NOR_08729</name>
</gene>
<comment type="caution">
    <text evidence="1">The sequence shown here is derived from an EMBL/GenBank/DDBJ whole genome shotgun (WGS) entry which is preliminary data.</text>
</comment>
<organism evidence="1 2">
    <name type="scientific">Metarhizium rileyi (strain RCEF 4871)</name>
    <name type="common">Nomuraea rileyi</name>
    <dbReference type="NCBI Taxonomy" id="1649241"/>
    <lineage>
        <taxon>Eukaryota</taxon>
        <taxon>Fungi</taxon>
        <taxon>Dikarya</taxon>
        <taxon>Ascomycota</taxon>
        <taxon>Pezizomycotina</taxon>
        <taxon>Sordariomycetes</taxon>
        <taxon>Hypocreomycetidae</taxon>
        <taxon>Hypocreales</taxon>
        <taxon>Clavicipitaceae</taxon>
        <taxon>Metarhizium</taxon>
    </lineage>
</organism>
<dbReference type="Gene3D" id="1.10.510.10">
    <property type="entry name" value="Transferase(Phosphotransferase) domain 1"/>
    <property type="match status" value="1"/>
</dbReference>
<dbReference type="SUPFAM" id="SSF56112">
    <property type="entry name" value="Protein kinase-like (PK-like)"/>
    <property type="match status" value="1"/>
</dbReference>
<dbReference type="STRING" id="1081105.A0A166VSA1"/>
<sequence>MGNWVYIQGDVQYQFYQALRLGGAPPDDWSKYWALEKFCESTKGWRRPVSPVFDTDDAWESRRPRNDSESEVFLNFIRKMVTTDPSRRSQIARLLDHPFLS</sequence>
<keyword evidence="2" id="KW-1185">Reference proteome</keyword>
<dbReference type="GO" id="GO:0016301">
    <property type="term" value="F:kinase activity"/>
    <property type="evidence" value="ECO:0007669"/>
    <property type="project" value="UniProtKB-KW"/>
</dbReference>
<dbReference type="AlphaFoldDB" id="A0A166VSA1"/>
<reference evidence="1 2" key="1">
    <citation type="journal article" date="2016" name="Genome Biol. Evol.">
        <title>Divergent and convergent evolution of fungal pathogenicity.</title>
        <authorList>
            <person name="Shang Y."/>
            <person name="Xiao G."/>
            <person name="Zheng P."/>
            <person name="Cen K."/>
            <person name="Zhan S."/>
            <person name="Wang C."/>
        </authorList>
    </citation>
    <scope>NUCLEOTIDE SEQUENCE [LARGE SCALE GENOMIC DNA]</scope>
    <source>
        <strain evidence="1 2">RCEF 4871</strain>
    </source>
</reference>
<dbReference type="EMBL" id="AZHC01000070">
    <property type="protein sequence ID" value="OAA33979.1"/>
    <property type="molecule type" value="Genomic_DNA"/>
</dbReference>
<dbReference type="Proteomes" id="UP000243498">
    <property type="component" value="Unassembled WGS sequence"/>
</dbReference>